<dbReference type="AlphaFoldDB" id="A0A5J6V768"/>
<gene>
    <name evidence="3" type="ORF">FY030_15365</name>
</gene>
<dbReference type="Pfam" id="PF09922">
    <property type="entry name" value="LiaF-like_C"/>
    <property type="match status" value="1"/>
</dbReference>
<evidence type="ECO:0000259" key="2">
    <source>
        <dbReference type="Pfam" id="PF09922"/>
    </source>
</evidence>
<dbReference type="EMBL" id="CP044427">
    <property type="protein sequence ID" value="QFG69900.1"/>
    <property type="molecule type" value="Genomic_DNA"/>
</dbReference>
<name>A0A5J6V768_9MICO</name>
<evidence type="ECO:0000256" key="1">
    <source>
        <dbReference type="SAM" id="MobiDB-lite"/>
    </source>
</evidence>
<protein>
    <submittedName>
        <fullName evidence="3">Cell wall-active antibiotics response protein</fullName>
    </submittedName>
</protein>
<dbReference type="InterPro" id="IPR024425">
    <property type="entry name" value="LiaF-like_C"/>
</dbReference>
<dbReference type="RefSeq" id="WP_158062394.1">
    <property type="nucleotide sequence ID" value="NZ_CP044427.1"/>
</dbReference>
<dbReference type="PANTHER" id="PTHR40763:SF5">
    <property type="entry name" value="MEMBRANE PROTEIN"/>
    <property type="match status" value="1"/>
</dbReference>
<sequence>MSQRPGEQGRPWEGPSEVPYTWGEPAPPPLPTPQGAQPPAEVVPGQVAPLPQYGSANLPARRESEEIWSVFGDVVRKGRWSASRRSSFYQLFGDVKLDLREVLQPGETLEVTSWSMFGDVRIAVPPGTDVEVNGGTVFGDVRAETTPQGQAPRTGARLVVHVNSVFGEVRVREIAAGAQPPRGWRWLRVR</sequence>
<evidence type="ECO:0000313" key="3">
    <source>
        <dbReference type="EMBL" id="QFG69900.1"/>
    </source>
</evidence>
<keyword evidence="4" id="KW-1185">Reference proteome</keyword>
<feature type="region of interest" description="Disordered" evidence="1">
    <location>
        <begin position="1"/>
        <end position="48"/>
    </location>
</feature>
<organism evidence="3 4">
    <name type="scientific">Ornithinimicrobium pratense</name>
    <dbReference type="NCBI Taxonomy" id="2593973"/>
    <lineage>
        <taxon>Bacteria</taxon>
        <taxon>Bacillati</taxon>
        <taxon>Actinomycetota</taxon>
        <taxon>Actinomycetes</taxon>
        <taxon>Micrococcales</taxon>
        <taxon>Ornithinimicrobiaceae</taxon>
        <taxon>Ornithinimicrobium</taxon>
    </lineage>
</organism>
<evidence type="ECO:0000313" key="4">
    <source>
        <dbReference type="Proteomes" id="UP000326546"/>
    </source>
</evidence>
<dbReference type="PANTHER" id="PTHR40763">
    <property type="entry name" value="MEMBRANE PROTEIN-RELATED"/>
    <property type="match status" value="1"/>
</dbReference>
<dbReference type="OrthoDB" id="4772576at2"/>
<feature type="domain" description="Cell wall-active antibiotics response LiaF-like C-terminal" evidence="2">
    <location>
        <begin position="84"/>
        <end position="145"/>
    </location>
</feature>
<reference evidence="3 4" key="1">
    <citation type="submission" date="2019-09" db="EMBL/GenBank/DDBJ databases">
        <title>Serinicoccus pratensis sp. nov., isolated from meadow soil.</title>
        <authorList>
            <person name="Zhang W."/>
        </authorList>
    </citation>
    <scope>NUCLEOTIDE SEQUENCE [LARGE SCALE GENOMIC DNA]</scope>
    <source>
        <strain evidence="3 4">W204</strain>
    </source>
</reference>
<dbReference type="KEGG" id="serw:FY030_15365"/>
<dbReference type="Proteomes" id="UP000326546">
    <property type="component" value="Chromosome"/>
</dbReference>
<accession>A0A5J6V768</accession>
<proteinExistence type="predicted"/>